<dbReference type="InParanoid" id="A0A163E5C1"/>
<evidence type="ECO:0000313" key="1">
    <source>
        <dbReference type="EMBL" id="OAD76760.1"/>
    </source>
</evidence>
<protein>
    <submittedName>
        <fullName evidence="1">Uncharacterized protein</fullName>
    </submittedName>
</protein>
<dbReference type="AlphaFoldDB" id="A0A163E5C1"/>
<gene>
    <name evidence="1" type="ORF">PHYBLDRAFT_142268</name>
</gene>
<dbReference type="OrthoDB" id="10341149at2759"/>
<organism evidence="1 2">
    <name type="scientific">Phycomyces blakesleeanus (strain ATCC 8743b / DSM 1359 / FGSC 10004 / NBRC 33097 / NRRL 1555)</name>
    <dbReference type="NCBI Taxonomy" id="763407"/>
    <lineage>
        <taxon>Eukaryota</taxon>
        <taxon>Fungi</taxon>
        <taxon>Fungi incertae sedis</taxon>
        <taxon>Mucoromycota</taxon>
        <taxon>Mucoromycotina</taxon>
        <taxon>Mucoromycetes</taxon>
        <taxon>Mucorales</taxon>
        <taxon>Phycomycetaceae</taxon>
        <taxon>Phycomyces</taxon>
    </lineage>
</organism>
<sequence length="365" mass="40999">MGKKEVPLGVPWGAAQEAAQEKLFIRLLSHFLPVMNYYITLLSNRSMRKLSSSGVHMNGFGLPAALRAYLIFIRPILEYGLPIVPTSRSDIRILKKAQNMCLRTCIRRPNAMMGAVHIAALAALPNLFTCSRALQAKFLRRAETLPSDSCTLEKAQLLKEHQPRLKDPLKEAYVLLCQKEIDMQLASVNHPVTIARGLCKPVWDLVLLLPCTRSERRLECQCGAIKDNRNHMLICSAIIALVQKLWALLDPAPPPEVHPIDYVLNCLPRSFKSPGTWCDLWPCLLALLRGVDQTTSSYKLPEEKAHDQILIDLAAKFRATKPTHPHRIPPPTQEPVPGDPFPYLRSEISTIPRQPPPFVPARNYA</sequence>
<dbReference type="GeneID" id="28991679"/>
<name>A0A163E5C1_PHYB8</name>
<dbReference type="Proteomes" id="UP000077315">
    <property type="component" value="Unassembled WGS sequence"/>
</dbReference>
<reference evidence="2" key="1">
    <citation type="submission" date="2015-06" db="EMBL/GenBank/DDBJ databases">
        <title>Expansion of signal transduction pathways in fungi by whole-genome duplication.</title>
        <authorList>
            <consortium name="DOE Joint Genome Institute"/>
            <person name="Corrochano L.M."/>
            <person name="Kuo A."/>
            <person name="Marcet-Houben M."/>
            <person name="Polaino S."/>
            <person name="Salamov A."/>
            <person name="Villalobos J.M."/>
            <person name="Alvarez M.I."/>
            <person name="Avalos J."/>
            <person name="Benito E.P."/>
            <person name="Benoit I."/>
            <person name="Burger G."/>
            <person name="Camino L.P."/>
            <person name="Canovas D."/>
            <person name="Cerda-Olmedo E."/>
            <person name="Cheng J.-F."/>
            <person name="Dominguez A."/>
            <person name="Elias M."/>
            <person name="Eslava A.P."/>
            <person name="Glaser F."/>
            <person name="Grimwood J."/>
            <person name="Gutierrez G."/>
            <person name="Heitman J."/>
            <person name="Henrissat B."/>
            <person name="Iturriaga E.A."/>
            <person name="Lang B.F."/>
            <person name="Lavin J.L."/>
            <person name="Lee S."/>
            <person name="Li W."/>
            <person name="Lindquist E."/>
            <person name="Lopez-Garcia S."/>
            <person name="Luque E.M."/>
            <person name="Marcos A.T."/>
            <person name="Martin J."/>
            <person name="McCluskey K."/>
            <person name="Medina H.R."/>
            <person name="Miralles-Duran A."/>
            <person name="Miyazaki A."/>
            <person name="Munoz-Torres E."/>
            <person name="Oguiza J.A."/>
            <person name="Ohm R."/>
            <person name="Olmedo M."/>
            <person name="Orejas M."/>
            <person name="Ortiz-Castellanos L."/>
            <person name="Pisabarro A.G."/>
            <person name="Rodriguez-Romero J."/>
            <person name="Ruiz-Herrera J."/>
            <person name="Ruiz-Vazquez R."/>
            <person name="Sanz C."/>
            <person name="Schackwitz W."/>
            <person name="Schmutz J."/>
            <person name="Shahriari M."/>
            <person name="Shelest E."/>
            <person name="Silva-Franco F."/>
            <person name="Soanes D."/>
            <person name="Syed K."/>
            <person name="Tagua V.G."/>
            <person name="Talbot N.J."/>
            <person name="Thon M."/>
            <person name="De vries R.P."/>
            <person name="Wiebenga A."/>
            <person name="Yadav J.S."/>
            <person name="Braun E.L."/>
            <person name="Baker S."/>
            <person name="Garre V."/>
            <person name="Horwitz B."/>
            <person name="Torres-Martinez S."/>
            <person name="Idnurm A."/>
            <person name="Herrera-Estrella A."/>
            <person name="Gabaldon T."/>
            <person name="Grigoriev I.V."/>
        </authorList>
    </citation>
    <scope>NUCLEOTIDE SEQUENCE [LARGE SCALE GENOMIC DNA]</scope>
    <source>
        <strain evidence="2">NRRL 1555(-)</strain>
    </source>
</reference>
<evidence type="ECO:0000313" key="2">
    <source>
        <dbReference type="Proteomes" id="UP000077315"/>
    </source>
</evidence>
<dbReference type="VEuPathDB" id="FungiDB:PHYBLDRAFT_142268"/>
<accession>A0A163E5C1</accession>
<keyword evidence="2" id="KW-1185">Reference proteome</keyword>
<dbReference type="EMBL" id="KV440975">
    <property type="protein sequence ID" value="OAD76760.1"/>
    <property type="molecule type" value="Genomic_DNA"/>
</dbReference>
<dbReference type="STRING" id="763407.A0A163E5C1"/>
<proteinExistence type="predicted"/>
<dbReference type="RefSeq" id="XP_018294800.1">
    <property type="nucleotide sequence ID" value="XM_018430773.1"/>
</dbReference>